<name>A0A517E081_9FIRM</name>
<organism evidence="2 3">
    <name type="scientific">Sporomusa termitida</name>
    <dbReference type="NCBI Taxonomy" id="2377"/>
    <lineage>
        <taxon>Bacteria</taxon>
        <taxon>Bacillati</taxon>
        <taxon>Bacillota</taxon>
        <taxon>Negativicutes</taxon>
        <taxon>Selenomonadales</taxon>
        <taxon>Sporomusaceae</taxon>
        <taxon>Sporomusa</taxon>
    </lineage>
</organism>
<reference evidence="2 3" key="1">
    <citation type="submission" date="2019-02" db="EMBL/GenBank/DDBJ databases">
        <title>Closed genome of Sporomusa termitida DSM 4440.</title>
        <authorList>
            <person name="Poehlein A."/>
            <person name="Daniel R."/>
        </authorList>
    </citation>
    <scope>NUCLEOTIDE SEQUENCE [LARGE SCALE GENOMIC DNA]</scope>
    <source>
        <strain evidence="2 3">DSM 4440</strain>
    </source>
</reference>
<proteinExistence type="predicted"/>
<evidence type="ECO:0000256" key="1">
    <source>
        <dbReference type="SAM" id="Phobius"/>
    </source>
</evidence>
<dbReference type="KEGG" id="sted:SPTER_44700"/>
<evidence type="ECO:0000313" key="3">
    <source>
        <dbReference type="Proteomes" id="UP000320776"/>
    </source>
</evidence>
<dbReference type="Proteomes" id="UP000320776">
    <property type="component" value="Chromosome"/>
</dbReference>
<evidence type="ECO:0000313" key="2">
    <source>
        <dbReference type="EMBL" id="QDR83014.1"/>
    </source>
</evidence>
<keyword evidence="1" id="KW-0812">Transmembrane</keyword>
<accession>A0A517E081</accession>
<keyword evidence="1" id="KW-1133">Transmembrane helix</keyword>
<keyword evidence="3" id="KW-1185">Reference proteome</keyword>
<dbReference type="RefSeq" id="WP_144352337.1">
    <property type="nucleotide sequence ID" value="NZ_CP036259.1"/>
</dbReference>
<sequence>MLKDYPATQLFLISLVVLLILIFITPFIREWHVWALLLDSLKFIVKVICGFFLLCTIVIDGESIFAKIKSHR</sequence>
<protein>
    <submittedName>
        <fullName evidence="2">Uncharacterized protein</fullName>
    </submittedName>
</protein>
<feature type="transmembrane region" description="Helical" evidence="1">
    <location>
        <begin position="7"/>
        <end position="28"/>
    </location>
</feature>
<feature type="transmembrane region" description="Helical" evidence="1">
    <location>
        <begin position="40"/>
        <end position="59"/>
    </location>
</feature>
<dbReference type="EMBL" id="CP036259">
    <property type="protein sequence ID" value="QDR83014.1"/>
    <property type="molecule type" value="Genomic_DNA"/>
</dbReference>
<dbReference type="OrthoDB" id="1684879at2"/>
<dbReference type="AlphaFoldDB" id="A0A517E081"/>
<keyword evidence="1" id="KW-0472">Membrane</keyword>
<gene>
    <name evidence="2" type="ORF">SPTER_44700</name>
</gene>